<dbReference type="InterPro" id="IPR006143">
    <property type="entry name" value="RND_pump_MFP"/>
</dbReference>
<organism evidence="5 6">
    <name type="scientific">Acinetobacter corruptisaponis</name>
    <dbReference type="NCBI Taxonomy" id="3045147"/>
    <lineage>
        <taxon>Bacteria</taxon>
        <taxon>Pseudomonadati</taxon>
        <taxon>Pseudomonadota</taxon>
        <taxon>Gammaproteobacteria</taxon>
        <taxon>Moraxellales</taxon>
        <taxon>Moraxellaceae</taxon>
        <taxon>Acinetobacter</taxon>
    </lineage>
</organism>
<keyword evidence="2" id="KW-1133">Transmembrane helix</keyword>
<dbReference type="NCBIfam" id="TIGR01730">
    <property type="entry name" value="RND_mfp"/>
    <property type="match status" value="1"/>
</dbReference>
<dbReference type="Pfam" id="PF25967">
    <property type="entry name" value="RND-MFP_C"/>
    <property type="match status" value="1"/>
</dbReference>
<keyword evidence="2" id="KW-0812">Transmembrane</keyword>
<dbReference type="Gene3D" id="1.10.287.470">
    <property type="entry name" value="Helix hairpin bin"/>
    <property type="match status" value="1"/>
</dbReference>
<proteinExistence type="inferred from homology"/>
<dbReference type="Proteomes" id="UP001229836">
    <property type="component" value="Chromosome"/>
</dbReference>
<comment type="similarity">
    <text evidence="1">Belongs to the membrane fusion protein (MFP) (TC 8.A.1) family.</text>
</comment>
<reference evidence="5 6" key="1">
    <citation type="submission" date="2023-05" db="EMBL/GenBank/DDBJ databases">
        <title>The complete genome of Acinetobacter sp. nov KCTC 92772.</title>
        <authorList>
            <person name="Zhou G."/>
        </authorList>
    </citation>
    <scope>NUCLEOTIDE SEQUENCE [LARGE SCALE GENOMIC DNA]</scope>
    <source>
        <strain evidence="5 6">KCTC 92772</strain>
    </source>
</reference>
<dbReference type="RefSeq" id="WP_283267602.1">
    <property type="nucleotide sequence ID" value="NZ_CP125669.1"/>
</dbReference>
<dbReference type="EMBL" id="CP125669">
    <property type="protein sequence ID" value="WHP06047.1"/>
    <property type="molecule type" value="Genomic_DNA"/>
</dbReference>
<dbReference type="InterPro" id="IPR058647">
    <property type="entry name" value="BSH_CzcB-like"/>
</dbReference>
<evidence type="ECO:0000256" key="2">
    <source>
        <dbReference type="SAM" id="Phobius"/>
    </source>
</evidence>
<feature type="domain" description="Multidrug resistance protein MdtA-like C-terminal permuted SH3" evidence="3">
    <location>
        <begin position="307"/>
        <end position="363"/>
    </location>
</feature>
<keyword evidence="6" id="KW-1185">Reference proteome</keyword>
<dbReference type="PANTHER" id="PTHR30469">
    <property type="entry name" value="MULTIDRUG RESISTANCE PROTEIN MDTA"/>
    <property type="match status" value="1"/>
</dbReference>
<dbReference type="Gene3D" id="2.40.420.20">
    <property type="match status" value="1"/>
</dbReference>
<sequence length="395" mass="42902">MTSQTPLKTKKKVWFILAIVIILLFVALLLWKASSSKTIATTQPKNTATTAPKAALTVTVVQPEQQNWKQTFTANGNIAAWQEVVIGSELSGQRLTRVNVNVGDEVKRGQVLAEINSDTIRADLAAAKASYAEAQAVLADAVTNNKRIQQLRNTGAISAQESTQYQTSQATAQARLDAAKAQIESNQLRLAQTQVISPDNGVISARTATVGSLAQTGQELFRLIRDHRLEWRAEVTTSDLYKLKQGMNARIFSPDPAQPAITGKVRMIAPVIDPQTRYGLVYVDLPATQAVRMGMFVKGEFDLGEKQALTIPQTALLLRDGFAYVFIVGNNNRVAQQKVTVGRRLADRVEILDLPANVKLVASGTGFLTDGDLVTVAKDIPDTPLTKQLVTTQGN</sequence>
<accession>A0ABY8S2V6</accession>
<evidence type="ECO:0000259" key="3">
    <source>
        <dbReference type="Pfam" id="PF25967"/>
    </source>
</evidence>
<evidence type="ECO:0000313" key="5">
    <source>
        <dbReference type="EMBL" id="WHP06047.1"/>
    </source>
</evidence>
<evidence type="ECO:0000313" key="6">
    <source>
        <dbReference type="Proteomes" id="UP001229836"/>
    </source>
</evidence>
<protein>
    <submittedName>
        <fullName evidence="5">Efflux RND transporter periplasmic adaptor subunit</fullName>
    </submittedName>
</protein>
<name>A0ABY8S2V6_9GAMM</name>
<feature type="transmembrane region" description="Helical" evidence="2">
    <location>
        <begin position="12"/>
        <end position="31"/>
    </location>
</feature>
<evidence type="ECO:0000259" key="4">
    <source>
        <dbReference type="Pfam" id="PF25973"/>
    </source>
</evidence>
<dbReference type="PANTHER" id="PTHR30469:SF15">
    <property type="entry name" value="HLYD FAMILY OF SECRETION PROTEINS"/>
    <property type="match status" value="1"/>
</dbReference>
<gene>
    <name evidence="5" type="ORF">QLH32_00775</name>
</gene>
<dbReference type="SUPFAM" id="SSF111369">
    <property type="entry name" value="HlyD-like secretion proteins"/>
    <property type="match status" value="1"/>
</dbReference>
<dbReference type="Gene3D" id="2.40.30.170">
    <property type="match status" value="1"/>
</dbReference>
<dbReference type="InterPro" id="IPR058627">
    <property type="entry name" value="MdtA-like_C"/>
</dbReference>
<dbReference type="Gene3D" id="2.40.50.100">
    <property type="match status" value="1"/>
</dbReference>
<evidence type="ECO:0000256" key="1">
    <source>
        <dbReference type="ARBA" id="ARBA00009477"/>
    </source>
</evidence>
<dbReference type="Pfam" id="PF25973">
    <property type="entry name" value="BSH_CzcB"/>
    <property type="match status" value="1"/>
</dbReference>
<keyword evidence="2" id="KW-0472">Membrane</keyword>
<feature type="domain" description="CzcB-like barrel-sandwich hybrid" evidence="4">
    <location>
        <begin position="94"/>
        <end position="223"/>
    </location>
</feature>